<keyword evidence="2" id="KW-1185">Reference proteome</keyword>
<dbReference type="STRING" id="642780.SAMN04488570_3865"/>
<name>A0A1H1YJY2_9ACTN</name>
<proteinExistence type="predicted"/>
<dbReference type="AlphaFoldDB" id="A0A1H1YJY2"/>
<dbReference type="RefSeq" id="WP_091733167.1">
    <property type="nucleotide sequence ID" value="NZ_LT629757.1"/>
</dbReference>
<dbReference type="InterPro" id="IPR042099">
    <property type="entry name" value="ANL_N_sf"/>
</dbReference>
<sequence>MTPNLSFLLLDSAVIAGRAEDPFLLGSAPWTHARLLEEVAALGGVLRHLGVEPGVTVPVRMAGEHDLEAVVVALAVARIGGVVTREVDPAAPVVVTSASEPAPAAVEVPGADDGVGGQVRLVRAAPGEQAAEPDLDWGVMLRAGRTDPAAAAVLDPGSAYAPGTTLAAQLEAVAATRAPYVPAELRRLLQV</sequence>
<gene>
    <name evidence="1" type="ORF">SAMN04488570_3865</name>
</gene>
<protein>
    <submittedName>
        <fullName evidence="1">AMP-binding enzyme</fullName>
    </submittedName>
</protein>
<accession>A0A1H1YJY2</accession>
<organism evidence="1 2">
    <name type="scientific">Nocardioides scoriae</name>
    <dbReference type="NCBI Taxonomy" id="642780"/>
    <lineage>
        <taxon>Bacteria</taxon>
        <taxon>Bacillati</taxon>
        <taxon>Actinomycetota</taxon>
        <taxon>Actinomycetes</taxon>
        <taxon>Propionibacteriales</taxon>
        <taxon>Nocardioidaceae</taxon>
        <taxon>Nocardioides</taxon>
    </lineage>
</organism>
<evidence type="ECO:0000313" key="2">
    <source>
        <dbReference type="Proteomes" id="UP000198859"/>
    </source>
</evidence>
<dbReference type="OrthoDB" id="3746879at2"/>
<evidence type="ECO:0000313" key="1">
    <source>
        <dbReference type="EMBL" id="SDT21366.1"/>
    </source>
</evidence>
<dbReference type="Gene3D" id="3.40.50.12780">
    <property type="entry name" value="N-terminal domain of ligase-like"/>
    <property type="match status" value="1"/>
</dbReference>
<reference evidence="2" key="1">
    <citation type="submission" date="2016-10" db="EMBL/GenBank/DDBJ databases">
        <authorList>
            <person name="Varghese N."/>
            <person name="Submissions S."/>
        </authorList>
    </citation>
    <scope>NUCLEOTIDE SEQUENCE [LARGE SCALE GENOMIC DNA]</scope>
    <source>
        <strain evidence="2">DSM 22127</strain>
    </source>
</reference>
<dbReference type="EMBL" id="LT629757">
    <property type="protein sequence ID" value="SDT21366.1"/>
    <property type="molecule type" value="Genomic_DNA"/>
</dbReference>
<dbReference type="Proteomes" id="UP000198859">
    <property type="component" value="Chromosome I"/>
</dbReference>
<dbReference type="SUPFAM" id="SSF56801">
    <property type="entry name" value="Acetyl-CoA synthetase-like"/>
    <property type="match status" value="1"/>
</dbReference>